<dbReference type="EMBL" id="CP000561">
    <property type="protein sequence ID" value="ABO08451.1"/>
    <property type="molecule type" value="Genomic_DNA"/>
</dbReference>
<keyword evidence="2" id="KW-0408">Iron</keyword>
<dbReference type="HOGENOM" id="CLU_000422_13_3_2"/>
<evidence type="ECO:0000259" key="4">
    <source>
        <dbReference type="Pfam" id="PF00384"/>
    </source>
</evidence>
<keyword evidence="3" id="KW-0411">Iron-sulfur</keyword>
<dbReference type="Gene3D" id="3.40.228.10">
    <property type="entry name" value="Dimethylsulfoxide Reductase, domain 2"/>
    <property type="match status" value="1"/>
</dbReference>
<dbReference type="Proteomes" id="UP000001431">
    <property type="component" value="Chromosome"/>
</dbReference>
<dbReference type="KEGG" id="pcl:Pcal_1026"/>
<proteinExistence type="predicted"/>
<gene>
    <name evidence="5" type="ordered locus">Pcal_1026</name>
</gene>
<evidence type="ECO:0000313" key="6">
    <source>
        <dbReference type="Proteomes" id="UP000001431"/>
    </source>
</evidence>
<dbReference type="PANTHER" id="PTHR43742">
    <property type="entry name" value="TRIMETHYLAMINE-N-OXIDE REDUCTASE"/>
    <property type="match status" value="1"/>
</dbReference>
<evidence type="ECO:0000313" key="5">
    <source>
        <dbReference type="EMBL" id="ABO08451.1"/>
    </source>
</evidence>
<dbReference type="GO" id="GO:0046872">
    <property type="term" value="F:metal ion binding"/>
    <property type="evidence" value="ECO:0007669"/>
    <property type="project" value="UniProtKB-KW"/>
</dbReference>
<keyword evidence="6" id="KW-1185">Reference proteome</keyword>
<keyword evidence="1" id="KW-0479">Metal-binding</keyword>
<evidence type="ECO:0000256" key="1">
    <source>
        <dbReference type="ARBA" id="ARBA00022723"/>
    </source>
</evidence>
<dbReference type="STRING" id="410359.Pcal_1026"/>
<dbReference type="SUPFAM" id="SSF50692">
    <property type="entry name" value="ADC-like"/>
    <property type="match status" value="1"/>
</dbReference>
<dbReference type="InterPro" id="IPR009010">
    <property type="entry name" value="Asp_de-COase-like_dom_sf"/>
</dbReference>
<dbReference type="GO" id="GO:0051536">
    <property type="term" value="F:iron-sulfur cluster binding"/>
    <property type="evidence" value="ECO:0007669"/>
    <property type="project" value="UniProtKB-KW"/>
</dbReference>
<accession>A3MUY4</accession>
<organism evidence="5 6">
    <name type="scientific">Pyrobaculum calidifontis (strain DSM 21063 / JCM 11548 / VA1)</name>
    <dbReference type="NCBI Taxonomy" id="410359"/>
    <lineage>
        <taxon>Archaea</taxon>
        <taxon>Thermoproteota</taxon>
        <taxon>Thermoprotei</taxon>
        <taxon>Thermoproteales</taxon>
        <taxon>Thermoproteaceae</taxon>
        <taxon>Pyrobaculum</taxon>
    </lineage>
</organism>
<dbReference type="GO" id="GO:0016491">
    <property type="term" value="F:oxidoreductase activity"/>
    <property type="evidence" value="ECO:0007669"/>
    <property type="project" value="InterPro"/>
</dbReference>
<dbReference type="eggNOG" id="arCOG01491">
    <property type="taxonomic scope" value="Archaea"/>
</dbReference>
<dbReference type="CDD" id="cd02766">
    <property type="entry name" value="MopB_3"/>
    <property type="match status" value="1"/>
</dbReference>
<dbReference type="PANTHER" id="PTHR43742:SF6">
    <property type="entry name" value="OXIDOREDUCTASE YYAE-RELATED"/>
    <property type="match status" value="1"/>
</dbReference>
<dbReference type="CDD" id="cd02775">
    <property type="entry name" value="MopB_CT"/>
    <property type="match status" value="1"/>
</dbReference>
<dbReference type="OrthoDB" id="23466at2157"/>
<dbReference type="Gene3D" id="3.30.2070.10">
    <property type="entry name" value="Formate dehydrogenase/DMSO reductase"/>
    <property type="match status" value="1"/>
</dbReference>
<dbReference type="InterPro" id="IPR050612">
    <property type="entry name" value="Prok_Mopterin_Oxidored"/>
</dbReference>
<dbReference type="AlphaFoldDB" id="A3MUY4"/>
<evidence type="ECO:0000256" key="3">
    <source>
        <dbReference type="ARBA" id="ARBA00023014"/>
    </source>
</evidence>
<dbReference type="InterPro" id="IPR006656">
    <property type="entry name" value="Mopterin_OxRdtase"/>
</dbReference>
<dbReference type="GeneID" id="4908449"/>
<feature type="domain" description="Molybdopterin oxidoreductase" evidence="4">
    <location>
        <begin position="197"/>
        <end position="436"/>
    </location>
</feature>
<evidence type="ECO:0000256" key="2">
    <source>
        <dbReference type="ARBA" id="ARBA00023004"/>
    </source>
</evidence>
<dbReference type="RefSeq" id="WP_011849709.1">
    <property type="nucleotide sequence ID" value="NC_009073.1"/>
</dbReference>
<name>A3MUY4_PYRCJ</name>
<protein>
    <submittedName>
        <fullName evidence="5">Molybdopterin oxidoreductase</fullName>
    </submittedName>
</protein>
<sequence length="630" mass="70114">MVLACTRDCYDTCLFDPVTEGGLLRLRPRPDFPTLGFTCARGAADVKRLSSPRRVKTPLLKKERQTVEVGWDRALSELAERMKEAEPRRILHIDYDGNQGLLTWYLPARLFNAMGAASTDYSICSSEGAEAIKLHWGRAWGALPEHLQGRPVVFWALDAATSFIHGFAIAKRGRRPLAAVDVLWTRTMKSVDLPVLVRPGTDVVLALGVAREIIERGAYDRDFVEKYTYGFDKFATYVERYTPEFVAAETGVPRETFERLVEFYLEKPVTVIGFAIGRTENGGEAARAISLLHALLGDPAGFYYSNSGAWGIDFRYLRGLHLSSPSRVVPMGLVGSEIGNFDVVYVWNANPVLTLPQGNRIAEAAERGDIFLAVHTPLMDETAEAAHLVLPAPLYLEKDDVVYSYWHNYLVYNKAVADPPGEARRETWVMQELAKRLGLESHPLLREDPWDAVDVAIRGTGITLDELRRRGVVKLAAPNYYRYPTKTGKVEFYSVTAEERGLPPLPTYAKPREGWLVLTFPPSPLYTNSQFRDIYGDPDAAVAVNPEDYVSPCVYLYNEYGEVLVRAIADSAVPKGVVAYWGIGRGLRGEPINAVARGEPGPYGGTPRLYTTYVKMRPAPCPGQGVFIRG</sequence>
<dbReference type="Gene3D" id="3.40.50.740">
    <property type="match status" value="1"/>
</dbReference>
<reference evidence="5" key="1">
    <citation type="submission" date="2007-02" db="EMBL/GenBank/DDBJ databases">
        <title>Complete sequence of Pyrobaculum calidifontis JCM 11548.</title>
        <authorList>
            <consortium name="US DOE Joint Genome Institute"/>
            <person name="Copeland A."/>
            <person name="Lucas S."/>
            <person name="Lapidus A."/>
            <person name="Barry K."/>
            <person name="Glavina del Rio T."/>
            <person name="Dalin E."/>
            <person name="Tice H."/>
            <person name="Pitluck S."/>
            <person name="Chain P."/>
            <person name="Malfatti S."/>
            <person name="Shin M."/>
            <person name="Vergez L."/>
            <person name="Schmutz J."/>
            <person name="Larimer F."/>
            <person name="Land M."/>
            <person name="Hauser L."/>
            <person name="Kyrpides N."/>
            <person name="Mikhailova N."/>
            <person name="Cozen A.E."/>
            <person name="Fitz-Gibbon S.T."/>
            <person name="House C.H."/>
            <person name="Saltikov C."/>
            <person name="Lowe T.M."/>
            <person name="Richardson P."/>
        </authorList>
    </citation>
    <scope>NUCLEOTIDE SEQUENCE [LARGE SCALE GENOMIC DNA]</scope>
    <source>
        <strain evidence="5">JCM 11548</strain>
    </source>
</reference>
<dbReference type="SUPFAM" id="SSF53706">
    <property type="entry name" value="Formate dehydrogenase/DMSO reductase, domains 1-3"/>
    <property type="match status" value="1"/>
</dbReference>
<dbReference type="Pfam" id="PF00384">
    <property type="entry name" value="Molybdopterin"/>
    <property type="match status" value="1"/>
</dbReference>